<proteinExistence type="predicted"/>
<dbReference type="InterPro" id="IPR000152">
    <property type="entry name" value="EGF-type_Asp/Asn_hydroxyl_site"/>
</dbReference>
<dbReference type="PANTHER" id="PTHR12916:SF4">
    <property type="entry name" value="UNINFLATABLE, ISOFORM C"/>
    <property type="match status" value="1"/>
</dbReference>
<dbReference type="OrthoDB" id="430340at2759"/>
<dbReference type="Proteomes" id="UP000515135">
    <property type="component" value="Unplaced"/>
</dbReference>
<evidence type="ECO:0000256" key="3">
    <source>
        <dbReference type="ARBA" id="ARBA00022737"/>
    </source>
</evidence>
<keyword evidence="1 6" id="KW-0245">EGF-like domain</keyword>
<feature type="domain" description="EGF-like" evidence="8">
    <location>
        <begin position="228"/>
        <end position="264"/>
    </location>
</feature>
<dbReference type="GO" id="GO:0005509">
    <property type="term" value="F:calcium ion binding"/>
    <property type="evidence" value="ECO:0007669"/>
    <property type="project" value="InterPro"/>
</dbReference>
<dbReference type="SMART" id="SM00179">
    <property type="entry name" value="EGF_CA"/>
    <property type="match status" value="3"/>
</dbReference>
<keyword evidence="3" id="KW-0677">Repeat</keyword>
<keyword evidence="2 7" id="KW-0732">Signal</keyword>
<dbReference type="InterPro" id="IPR001881">
    <property type="entry name" value="EGF-like_Ca-bd_dom"/>
</dbReference>
<accession>A0A6P4YZS2</accession>
<feature type="domain" description="EGF-like" evidence="8">
    <location>
        <begin position="37"/>
        <end position="75"/>
    </location>
</feature>
<evidence type="ECO:0000256" key="1">
    <source>
        <dbReference type="ARBA" id="ARBA00022536"/>
    </source>
</evidence>
<sequence>MKYTFLWFPSLSTNCNCCCCYCCCCYCYCCCCCCCLGGDSCPWWFCQNNGVCVPGEDGADDTCDCPDGYSGTNCETRDCRTVFITTSDQSEPLSANPVVVGLYSRLEDTYNWREVYKKDDEDLWLFYMSDDYTWLVGRTVGSYPAQMSAENAQYYPDQTAGPFYLHSPDGWMREPYLEIRCSGELPCGPSPCQNGGTCVQHDYYWDSEPFYTCTCVEGFNGTDCENNHVDECASNPCFNGATCVDGLNSYTCECIFGSVGTHCERVLPYFREQFLKYEVAPTSAPIECYVCDSTSDGHCDVDQSTLSEEFRNNTNTTQACSGGACWVTRSEVNGQLLSYQRSCEYNNLECDDIYALENCQDDPDGTKVCYRCCTANQCNFGLLTGTAVFVLPSDSGGAADTGLRWLLLLTAALALIVN</sequence>
<comment type="caution">
    <text evidence="6">Lacks conserved residue(s) required for the propagation of feature annotation.</text>
</comment>
<dbReference type="RefSeq" id="XP_019634795.1">
    <property type="nucleotide sequence ID" value="XM_019779236.1"/>
</dbReference>
<evidence type="ECO:0000256" key="7">
    <source>
        <dbReference type="SAM" id="SignalP"/>
    </source>
</evidence>
<evidence type="ECO:0000313" key="9">
    <source>
        <dbReference type="Proteomes" id="UP000515135"/>
    </source>
</evidence>
<dbReference type="GeneID" id="109477820"/>
<evidence type="ECO:0000256" key="4">
    <source>
        <dbReference type="ARBA" id="ARBA00023157"/>
    </source>
</evidence>
<dbReference type="Gene3D" id="2.10.25.10">
    <property type="entry name" value="Laminin"/>
    <property type="match status" value="3"/>
</dbReference>
<feature type="disulfide bond" evidence="6">
    <location>
        <begin position="254"/>
        <end position="263"/>
    </location>
</feature>
<dbReference type="AlphaFoldDB" id="A0A6P4YZS2"/>
<feature type="disulfide bond" evidence="6">
    <location>
        <begin position="46"/>
        <end position="63"/>
    </location>
</feature>
<feature type="disulfide bond" evidence="6">
    <location>
        <begin position="65"/>
        <end position="74"/>
    </location>
</feature>
<feature type="disulfide bond" evidence="6">
    <location>
        <begin position="215"/>
        <end position="224"/>
    </location>
</feature>
<feature type="domain" description="EGF-like" evidence="8">
    <location>
        <begin position="183"/>
        <end position="225"/>
    </location>
</feature>
<dbReference type="PROSITE" id="PS00010">
    <property type="entry name" value="ASX_HYDROXYL"/>
    <property type="match status" value="1"/>
</dbReference>
<dbReference type="CDD" id="cd00117">
    <property type="entry name" value="TFP"/>
    <property type="match status" value="1"/>
</dbReference>
<dbReference type="CDD" id="cd00054">
    <property type="entry name" value="EGF_CA"/>
    <property type="match status" value="3"/>
</dbReference>
<keyword evidence="9" id="KW-1185">Reference proteome</keyword>
<evidence type="ECO:0000259" key="8">
    <source>
        <dbReference type="PROSITE" id="PS50026"/>
    </source>
</evidence>
<dbReference type="PROSITE" id="PS01186">
    <property type="entry name" value="EGF_2"/>
    <property type="match status" value="2"/>
</dbReference>
<organism evidence="9 10">
    <name type="scientific">Branchiostoma belcheri</name>
    <name type="common">Amphioxus</name>
    <dbReference type="NCBI Taxonomy" id="7741"/>
    <lineage>
        <taxon>Eukaryota</taxon>
        <taxon>Metazoa</taxon>
        <taxon>Chordata</taxon>
        <taxon>Cephalochordata</taxon>
        <taxon>Leptocardii</taxon>
        <taxon>Amphioxiformes</taxon>
        <taxon>Branchiostomatidae</taxon>
        <taxon>Branchiostoma</taxon>
    </lineage>
</organism>
<name>A0A6P4YZS2_BRABE</name>
<dbReference type="PANTHER" id="PTHR12916">
    <property type="entry name" value="CYTOCHROME C OXIDASE POLYPEPTIDE VIC-2"/>
    <property type="match status" value="1"/>
</dbReference>
<keyword evidence="4 6" id="KW-1015">Disulfide bond</keyword>
<feature type="chain" id="PRO_5027759023" evidence="7">
    <location>
        <begin position="18"/>
        <end position="418"/>
    </location>
</feature>
<dbReference type="Pfam" id="PF00008">
    <property type="entry name" value="EGF"/>
    <property type="match status" value="3"/>
</dbReference>
<evidence type="ECO:0000256" key="2">
    <source>
        <dbReference type="ARBA" id="ARBA00022729"/>
    </source>
</evidence>
<dbReference type="PROSITE" id="PS00022">
    <property type="entry name" value="EGF_1"/>
    <property type="match status" value="3"/>
</dbReference>
<dbReference type="FunFam" id="2.10.25.10:FF:000006">
    <property type="entry name" value="Versican core protein-like isoform 1"/>
    <property type="match status" value="1"/>
</dbReference>
<evidence type="ECO:0000256" key="5">
    <source>
        <dbReference type="ARBA" id="ARBA00023180"/>
    </source>
</evidence>
<dbReference type="PRINTS" id="PR00010">
    <property type="entry name" value="EGFBLOOD"/>
</dbReference>
<feature type="signal peptide" evidence="7">
    <location>
        <begin position="1"/>
        <end position="17"/>
    </location>
</feature>
<keyword evidence="5" id="KW-0325">Glycoprotein</keyword>
<gene>
    <name evidence="10" type="primary">LOC109477820</name>
</gene>
<evidence type="ECO:0000256" key="6">
    <source>
        <dbReference type="PROSITE-ProRule" id="PRU00076"/>
    </source>
</evidence>
<dbReference type="SUPFAM" id="SSF57196">
    <property type="entry name" value="EGF/Laminin"/>
    <property type="match status" value="3"/>
</dbReference>
<dbReference type="SMART" id="SM00181">
    <property type="entry name" value="EGF"/>
    <property type="match status" value="3"/>
</dbReference>
<reference evidence="10" key="1">
    <citation type="submission" date="2025-08" db="UniProtKB">
        <authorList>
            <consortium name="RefSeq"/>
        </authorList>
    </citation>
    <scope>IDENTIFICATION</scope>
    <source>
        <tissue evidence="10">Gonad</tissue>
    </source>
</reference>
<dbReference type="InterPro" id="IPR000742">
    <property type="entry name" value="EGF"/>
</dbReference>
<evidence type="ECO:0000313" key="10">
    <source>
        <dbReference type="RefSeq" id="XP_019634795.1"/>
    </source>
</evidence>
<protein>
    <submittedName>
        <fullName evidence="10">Neurogenic locus notch homolog protein 1-like</fullName>
    </submittedName>
</protein>
<dbReference type="PROSITE" id="PS50026">
    <property type="entry name" value="EGF_3"/>
    <property type="match status" value="3"/>
</dbReference>
<dbReference type="KEGG" id="bbel:109477820"/>